<feature type="region of interest" description="Disordered" evidence="1">
    <location>
        <begin position="1"/>
        <end position="58"/>
    </location>
</feature>
<protein>
    <submittedName>
        <fullName evidence="2">Uncharacterized protein</fullName>
    </submittedName>
</protein>
<dbReference type="EMBL" id="MT142366">
    <property type="protein sequence ID" value="QJA79089.1"/>
    <property type="molecule type" value="Genomic_DNA"/>
</dbReference>
<evidence type="ECO:0000313" key="2">
    <source>
        <dbReference type="EMBL" id="QJA79089.1"/>
    </source>
</evidence>
<feature type="compositionally biased region" description="Low complexity" evidence="1">
    <location>
        <begin position="13"/>
        <end position="26"/>
    </location>
</feature>
<name>A0A6M3KB51_9ZZZZ</name>
<sequence length="123" mass="13321">MPNGETERLGQLAATPGQPTAAPTDTSAMSQMPSRSVPPGQEQQGQQGQSSGQEMSKLMVELSDIAQEMTQTDPRVTTLVQDTVQRLYLGIAKIYGVEDEAKLRMKKSQGQMHGAQMNQMGNL</sequence>
<evidence type="ECO:0000256" key="1">
    <source>
        <dbReference type="SAM" id="MobiDB-lite"/>
    </source>
</evidence>
<organism evidence="2">
    <name type="scientific">viral metagenome</name>
    <dbReference type="NCBI Taxonomy" id="1070528"/>
    <lineage>
        <taxon>unclassified sequences</taxon>
        <taxon>metagenomes</taxon>
        <taxon>organismal metagenomes</taxon>
    </lineage>
</organism>
<accession>A0A6M3KB51</accession>
<proteinExistence type="predicted"/>
<gene>
    <name evidence="2" type="ORF">MM415A00945_0014</name>
</gene>
<feature type="compositionally biased region" description="Low complexity" evidence="1">
    <location>
        <begin position="40"/>
        <end position="54"/>
    </location>
</feature>
<dbReference type="AlphaFoldDB" id="A0A6M3KB51"/>
<reference evidence="2" key="1">
    <citation type="submission" date="2020-03" db="EMBL/GenBank/DDBJ databases">
        <title>The deep terrestrial virosphere.</title>
        <authorList>
            <person name="Holmfeldt K."/>
            <person name="Nilsson E."/>
            <person name="Simone D."/>
            <person name="Lopez-Fernandez M."/>
            <person name="Wu X."/>
            <person name="de Brujin I."/>
            <person name="Lundin D."/>
            <person name="Andersson A."/>
            <person name="Bertilsson S."/>
            <person name="Dopson M."/>
        </authorList>
    </citation>
    <scope>NUCLEOTIDE SEQUENCE</scope>
    <source>
        <strain evidence="2">MM415A00945</strain>
    </source>
</reference>